<evidence type="ECO:0000256" key="3">
    <source>
        <dbReference type="ARBA" id="ARBA00006171"/>
    </source>
</evidence>
<dbReference type="Proteomes" id="UP000075526">
    <property type="component" value="Unassembled WGS sequence"/>
</dbReference>
<dbReference type="EMBL" id="LHZF01000147">
    <property type="protein sequence ID" value="KXV17451.1"/>
    <property type="molecule type" value="Genomic_DNA"/>
</dbReference>
<evidence type="ECO:0000256" key="4">
    <source>
        <dbReference type="ARBA" id="ARBA00013078"/>
    </source>
</evidence>
<dbReference type="EC" id="3.1.3.18" evidence="4"/>
<accession>A0A149RSQ1</accession>
<gene>
    <name evidence="5" type="ORF">AD933_04450</name>
</gene>
<dbReference type="SUPFAM" id="SSF56784">
    <property type="entry name" value="HAD-like"/>
    <property type="match status" value="1"/>
</dbReference>
<evidence type="ECO:0000256" key="1">
    <source>
        <dbReference type="ARBA" id="ARBA00000830"/>
    </source>
</evidence>
<comment type="caution">
    <text evidence="5">The sequence shown here is derived from an EMBL/GenBank/DDBJ whole genome shotgun (WGS) entry which is preliminary data.</text>
</comment>
<dbReference type="InterPro" id="IPR036412">
    <property type="entry name" value="HAD-like_sf"/>
</dbReference>
<organism evidence="5 6">
    <name type="scientific">Acetobacter malorum</name>
    <dbReference type="NCBI Taxonomy" id="178901"/>
    <lineage>
        <taxon>Bacteria</taxon>
        <taxon>Pseudomonadati</taxon>
        <taxon>Pseudomonadota</taxon>
        <taxon>Alphaproteobacteria</taxon>
        <taxon>Acetobacterales</taxon>
        <taxon>Acetobacteraceae</taxon>
        <taxon>Acetobacter</taxon>
    </lineage>
</organism>
<dbReference type="Pfam" id="PF13419">
    <property type="entry name" value="HAD_2"/>
    <property type="match status" value="1"/>
</dbReference>
<comment type="similarity">
    <text evidence="3">Belongs to the HAD-like hydrolase superfamily. CbbY/CbbZ/Gph/YieH family.</text>
</comment>
<dbReference type="GO" id="GO:0008967">
    <property type="term" value="F:phosphoglycolate phosphatase activity"/>
    <property type="evidence" value="ECO:0007669"/>
    <property type="project" value="UniProtKB-EC"/>
</dbReference>
<comment type="catalytic activity">
    <reaction evidence="1">
        <text>2-phosphoglycolate + H2O = glycolate + phosphate</text>
        <dbReference type="Rhea" id="RHEA:14369"/>
        <dbReference type="ChEBI" id="CHEBI:15377"/>
        <dbReference type="ChEBI" id="CHEBI:29805"/>
        <dbReference type="ChEBI" id="CHEBI:43474"/>
        <dbReference type="ChEBI" id="CHEBI:58033"/>
        <dbReference type="EC" id="3.1.3.18"/>
    </reaction>
</comment>
<dbReference type="RefSeq" id="WP_061505247.1">
    <property type="nucleotide sequence ID" value="NZ_LHZC01000041.1"/>
</dbReference>
<dbReference type="InterPro" id="IPR023198">
    <property type="entry name" value="PGP-like_dom2"/>
</dbReference>
<dbReference type="InterPro" id="IPR050155">
    <property type="entry name" value="HAD-like_hydrolase_sf"/>
</dbReference>
<evidence type="ECO:0000256" key="2">
    <source>
        <dbReference type="ARBA" id="ARBA00004818"/>
    </source>
</evidence>
<proteinExistence type="inferred from homology"/>
<dbReference type="PANTHER" id="PTHR43434:SF1">
    <property type="entry name" value="PHOSPHOGLYCOLATE PHOSPHATASE"/>
    <property type="match status" value="1"/>
</dbReference>
<name>A0A149RSQ1_9PROT</name>
<dbReference type="GeneID" id="29556529"/>
<dbReference type="Gene3D" id="3.40.50.1000">
    <property type="entry name" value="HAD superfamily/HAD-like"/>
    <property type="match status" value="1"/>
</dbReference>
<dbReference type="SFLD" id="SFLDG01129">
    <property type="entry name" value="C1.5:_HAD__Beta-PGM__Phosphata"/>
    <property type="match status" value="1"/>
</dbReference>
<reference evidence="5 6" key="1">
    <citation type="submission" date="2015-06" db="EMBL/GenBank/DDBJ databases">
        <title>Improved classification and identification of acetic acid bacteria using matrix-assisted laser desorption/ionization time-of-flight mass spectrometry; Gluconobacter nephelii and Gluconobacter uchimurae are later heterotypic synonyms of Gluconobacter japonicus and Gluconobacter oxydans, respectively.</title>
        <authorList>
            <person name="Li L."/>
            <person name="Cleenwerck I."/>
            <person name="De Vuyst L."/>
            <person name="Vandamme P."/>
        </authorList>
    </citation>
    <scope>NUCLEOTIDE SEQUENCE [LARGE SCALE GENOMIC DNA]</scope>
    <source>
        <strain evidence="5 6">LMG 1552</strain>
    </source>
</reference>
<dbReference type="InterPro" id="IPR006439">
    <property type="entry name" value="HAD-SF_hydro_IA"/>
</dbReference>
<dbReference type="Gene3D" id="1.10.150.240">
    <property type="entry name" value="Putative phosphatase, domain 2"/>
    <property type="match status" value="1"/>
</dbReference>
<dbReference type="PANTHER" id="PTHR43434">
    <property type="entry name" value="PHOSPHOGLYCOLATE PHOSPHATASE"/>
    <property type="match status" value="1"/>
</dbReference>
<evidence type="ECO:0000313" key="5">
    <source>
        <dbReference type="EMBL" id="KXV17451.1"/>
    </source>
</evidence>
<comment type="pathway">
    <text evidence="2">Organic acid metabolism; glycolate biosynthesis; glycolate from 2-phosphoglycolate: step 1/1.</text>
</comment>
<dbReference type="AlphaFoldDB" id="A0A149RSQ1"/>
<dbReference type="InterPro" id="IPR041492">
    <property type="entry name" value="HAD_2"/>
</dbReference>
<dbReference type="SFLD" id="SFLDS00003">
    <property type="entry name" value="Haloacid_Dehalogenase"/>
    <property type="match status" value="1"/>
</dbReference>
<dbReference type="GO" id="GO:0006281">
    <property type="term" value="P:DNA repair"/>
    <property type="evidence" value="ECO:0007669"/>
    <property type="project" value="TreeGrafter"/>
</dbReference>
<protein>
    <recommendedName>
        <fullName evidence="4">phosphoglycolate phosphatase</fullName>
        <ecNumber evidence="4">3.1.3.18</ecNumber>
    </recommendedName>
</protein>
<evidence type="ECO:0000313" key="6">
    <source>
        <dbReference type="Proteomes" id="UP000075526"/>
    </source>
</evidence>
<dbReference type="PRINTS" id="PR00413">
    <property type="entry name" value="HADHALOGNASE"/>
</dbReference>
<sequence length="244" mass="26530">MTSYKVLICDFDGTLADTRASVAICVRRTLEELCGASAALGDGEIEAVLARGATLRGTFEQFIGQLVSGQSVTVDACVARYRQHYAAEGLRWTTLFPGVRASLAYARSVGVKLAIVSNKGEAALQAALKHFDLSGYFDLVLGEQPDLPPKPAPDLFEQRILPFFASANRAEMLFVGDTSADLLFARNCGIDACWVTYGHGKPDACRALKPRYEIETFQALEGCFPARSQRKTSPPSIITDWPVM</sequence>
<dbReference type="InterPro" id="IPR023214">
    <property type="entry name" value="HAD_sf"/>
</dbReference>